<dbReference type="GO" id="GO:0005829">
    <property type="term" value="C:cytosol"/>
    <property type="evidence" value="ECO:0007669"/>
    <property type="project" value="TreeGrafter"/>
</dbReference>
<dbReference type="Pfam" id="PF19278">
    <property type="entry name" value="Hydant_A_C"/>
    <property type="match status" value="1"/>
</dbReference>
<dbReference type="EMBL" id="CP060394">
    <property type="protein sequence ID" value="QNI32863.1"/>
    <property type="molecule type" value="Genomic_DNA"/>
</dbReference>
<name>A0A7G8BJZ3_9BACT</name>
<dbReference type="InterPro" id="IPR045079">
    <property type="entry name" value="Oxoprolinase-like"/>
</dbReference>
<dbReference type="PANTHER" id="PTHR11365">
    <property type="entry name" value="5-OXOPROLINASE RELATED"/>
    <property type="match status" value="1"/>
</dbReference>
<proteinExistence type="predicted"/>
<dbReference type="RefSeq" id="WP_186743853.1">
    <property type="nucleotide sequence ID" value="NZ_CP060394.1"/>
</dbReference>
<gene>
    <name evidence="4" type="ORF">H7849_02355</name>
</gene>
<dbReference type="InterPro" id="IPR002821">
    <property type="entry name" value="Hydantoinase_A"/>
</dbReference>
<dbReference type="PANTHER" id="PTHR11365:SF23">
    <property type="entry name" value="HYPOTHETICAL 5-OXOPROLINASE (EUROFUNG)-RELATED"/>
    <property type="match status" value="1"/>
</dbReference>
<dbReference type="Proteomes" id="UP000515312">
    <property type="component" value="Chromosome"/>
</dbReference>
<feature type="domain" description="Hydantoinase/oxoprolinase N-terminal" evidence="2">
    <location>
        <begin position="2"/>
        <end position="171"/>
    </location>
</feature>
<dbReference type="KEGG" id="adin:H7849_02355"/>
<dbReference type="GO" id="GO:0017168">
    <property type="term" value="F:5-oxoprolinase (ATP-hydrolyzing) activity"/>
    <property type="evidence" value="ECO:0007669"/>
    <property type="project" value="TreeGrafter"/>
</dbReference>
<reference evidence="4 5" key="1">
    <citation type="submission" date="2020-08" db="EMBL/GenBank/DDBJ databases">
        <title>Edaphobacter telluris sp. nov. and Acidobacterium dinghuensis sp. nov., two acidobacteria isolated from forest soil.</title>
        <authorList>
            <person name="Fu J."/>
            <person name="Qiu L."/>
        </authorList>
    </citation>
    <scope>NUCLEOTIDE SEQUENCE [LARGE SCALE GENOMIC DNA]</scope>
    <source>
        <strain evidence="4">4Y35</strain>
    </source>
</reference>
<dbReference type="InterPro" id="IPR008040">
    <property type="entry name" value="Hydant_A_N"/>
</dbReference>
<evidence type="ECO:0000259" key="3">
    <source>
        <dbReference type="Pfam" id="PF19278"/>
    </source>
</evidence>
<feature type="domain" description="Acetophenone carboxylase-like C-terminal" evidence="3">
    <location>
        <begin position="589"/>
        <end position="647"/>
    </location>
</feature>
<dbReference type="GO" id="GO:0006749">
    <property type="term" value="P:glutathione metabolic process"/>
    <property type="evidence" value="ECO:0007669"/>
    <property type="project" value="TreeGrafter"/>
</dbReference>
<evidence type="ECO:0000259" key="2">
    <source>
        <dbReference type="Pfam" id="PF05378"/>
    </source>
</evidence>
<keyword evidence="5" id="KW-1185">Reference proteome</keyword>
<sequence length="657" mass="70121">MRVAIDSGGTFTDCIAFERGVMKITKVFSTPANPTDAILSAVHQAAPSGVRISVRHGTTVGTNALLERKGAKVAFVTTAGFEDTIAIGRQARPVLYDWFMEAPPCLIPAALRFGVPERTSAEGAILRRPTDRELDDLRESIGKSGAEAIALSLLFSFANSTNERLVAEALKPLGLPLSVSHRILPEFREYERASTVVVNAYLGPKVGSYIHNLQESLIAAYPGAGLHVMQSSGGIISSAVASEEPVRTVLSGPAGGVIGAARIAARAGLSKIIAFDMGGTSTDVSLIDLASEDARTTNESHISGLPIAVPMLDIHTVGAGGGSIAYFDAGGLLHVGPESSGAEPGPICYGKGERPTVTDANLLLGRLDAANFLGGSLQLDQERTRYWTKKVSGPLGSVETFALGTIRLAEAAMEKAIRVISVERGHDPREFTLLSFGGAGPLHACALARSLAIPRVLIPPMPGALSALGILLADHVRDFSRTIMIPYDEVLIKAYFLELEQHGLKAMAQEGLAGRVSRSIDLRYVGQGYEVNVPAGEAVPGRFHSLHRKRYGYADETRAIEIVNLRVRFMVEAEPWEPPALPIKPGDGKEARMKKTSVYFGEEPMEAWVYVRDLLTAGDRFTGPAIITEYSATTVIPPADSVFVDQFGNVIIEVVHA</sequence>
<evidence type="ECO:0000259" key="1">
    <source>
        <dbReference type="Pfam" id="PF01968"/>
    </source>
</evidence>
<evidence type="ECO:0000313" key="4">
    <source>
        <dbReference type="EMBL" id="QNI32863.1"/>
    </source>
</evidence>
<dbReference type="AlphaFoldDB" id="A0A7G8BJZ3"/>
<feature type="domain" description="Hydantoinase A/oxoprolinase" evidence="1">
    <location>
        <begin position="192"/>
        <end position="477"/>
    </location>
</feature>
<accession>A0A7G8BJZ3</accession>
<protein>
    <submittedName>
        <fullName evidence="4">Hydantoinase/oxoprolinase family protein</fullName>
    </submittedName>
</protein>
<dbReference type="Pfam" id="PF05378">
    <property type="entry name" value="Hydant_A_N"/>
    <property type="match status" value="1"/>
</dbReference>
<dbReference type="Pfam" id="PF01968">
    <property type="entry name" value="Hydantoinase_A"/>
    <property type="match status" value="1"/>
</dbReference>
<organism evidence="4 5">
    <name type="scientific">Alloacidobacterium dinghuense</name>
    <dbReference type="NCBI Taxonomy" id="2763107"/>
    <lineage>
        <taxon>Bacteria</taxon>
        <taxon>Pseudomonadati</taxon>
        <taxon>Acidobacteriota</taxon>
        <taxon>Terriglobia</taxon>
        <taxon>Terriglobales</taxon>
        <taxon>Acidobacteriaceae</taxon>
        <taxon>Alloacidobacterium</taxon>
    </lineage>
</organism>
<dbReference type="InterPro" id="IPR049517">
    <property type="entry name" value="ACX-like_C"/>
</dbReference>
<evidence type="ECO:0000313" key="5">
    <source>
        <dbReference type="Proteomes" id="UP000515312"/>
    </source>
</evidence>